<gene>
    <name evidence="2" type="ORF">Tci_521830</name>
</gene>
<evidence type="ECO:0008006" key="3">
    <source>
        <dbReference type="Google" id="ProtNLM"/>
    </source>
</evidence>
<accession>A0A699IHN0</accession>
<feature type="region of interest" description="Disordered" evidence="1">
    <location>
        <begin position="236"/>
        <end position="256"/>
    </location>
</feature>
<comment type="caution">
    <text evidence="2">The sequence shown here is derived from an EMBL/GenBank/DDBJ whole genome shotgun (WGS) entry which is preliminary data.</text>
</comment>
<dbReference type="AlphaFoldDB" id="A0A699IHN0"/>
<sequence length="317" mass="34669">GNDKGTLFHYVSNAINEQVSSVVDVAGPKQGAPNANESMADSYIVGAFDASGTNSLGNEANQVDGPKITMSFALVIKINNNKVVQITELRNEEHVEGAAVTLPLSAIKEIGKPIWIDTYTGNMCLNSWGRSAYARALIEILADEVLKEDLRPPRCSTCLIFDHVNDKCLKLPKFVSSAVVNDVIVDAAKHSNGTVDDGLEVVKKKRNRKKKHQKQVDGVVLSKPSLNLHYRPVDKENSTKGFASTNKVGKSTSTDVHDKNVRLENSFIALNDDEESDLNDTTTWQHTQQVLNVLNESDSDVDEEITLDDHGGNLKTT</sequence>
<feature type="non-terminal residue" evidence="2">
    <location>
        <position position="1"/>
    </location>
</feature>
<protein>
    <recommendedName>
        <fullName evidence="3">Zinc knuckle CX2CX4HX4C</fullName>
    </recommendedName>
</protein>
<proteinExistence type="predicted"/>
<feature type="compositionally biased region" description="Polar residues" evidence="1">
    <location>
        <begin position="239"/>
        <end position="254"/>
    </location>
</feature>
<organism evidence="2">
    <name type="scientific">Tanacetum cinerariifolium</name>
    <name type="common">Dalmatian daisy</name>
    <name type="synonym">Chrysanthemum cinerariifolium</name>
    <dbReference type="NCBI Taxonomy" id="118510"/>
    <lineage>
        <taxon>Eukaryota</taxon>
        <taxon>Viridiplantae</taxon>
        <taxon>Streptophyta</taxon>
        <taxon>Embryophyta</taxon>
        <taxon>Tracheophyta</taxon>
        <taxon>Spermatophyta</taxon>
        <taxon>Magnoliopsida</taxon>
        <taxon>eudicotyledons</taxon>
        <taxon>Gunneridae</taxon>
        <taxon>Pentapetalae</taxon>
        <taxon>asterids</taxon>
        <taxon>campanulids</taxon>
        <taxon>Asterales</taxon>
        <taxon>Asteraceae</taxon>
        <taxon>Asteroideae</taxon>
        <taxon>Anthemideae</taxon>
        <taxon>Anthemidinae</taxon>
        <taxon>Tanacetum</taxon>
    </lineage>
</organism>
<reference evidence="2" key="1">
    <citation type="journal article" date="2019" name="Sci. Rep.">
        <title>Draft genome of Tanacetum cinerariifolium, the natural source of mosquito coil.</title>
        <authorList>
            <person name="Yamashiro T."/>
            <person name="Shiraishi A."/>
            <person name="Satake H."/>
            <person name="Nakayama K."/>
        </authorList>
    </citation>
    <scope>NUCLEOTIDE SEQUENCE</scope>
</reference>
<dbReference type="EMBL" id="BKCJ010286274">
    <property type="protein sequence ID" value="GEZ49857.1"/>
    <property type="molecule type" value="Genomic_DNA"/>
</dbReference>
<name>A0A699IHN0_TANCI</name>
<evidence type="ECO:0000313" key="2">
    <source>
        <dbReference type="EMBL" id="GEZ49857.1"/>
    </source>
</evidence>
<evidence type="ECO:0000256" key="1">
    <source>
        <dbReference type="SAM" id="MobiDB-lite"/>
    </source>
</evidence>